<protein>
    <submittedName>
        <fullName evidence="1">Uncharacterized protein</fullName>
    </submittedName>
</protein>
<dbReference type="EMBL" id="CM004400">
    <property type="protein sequence ID" value="OAY30774.1"/>
    <property type="molecule type" value="Genomic_DNA"/>
</dbReference>
<dbReference type="PANTHER" id="PTHR36795:SF3">
    <property type="match status" value="1"/>
</dbReference>
<organism evidence="1 2">
    <name type="scientific">Manihot esculenta</name>
    <name type="common">Cassava</name>
    <name type="synonym">Jatropha manihot</name>
    <dbReference type="NCBI Taxonomy" id="3983"/>
    <lineage>
        <taxon>Eukaryota</taxon>
        <taxon>Viridiplantae</taxon>
        <taxon>Streptophyta</taxon>
        <taxon>Embryophyta</taxon>
        <taxon>Tracheophyta</taxon>
        <taxon>Spermatophyta</taxon>
        <taxon>Magnoliopsida</taxon>
        <taxon>eudicotyledons</taxon>
        <taxon>Gunneridae</taxon>
        <taxon>Pentapetalae</taxon>
        <taxon>rosids</taxon>
        <taxon>fabids</taxon>
        <taxon>Malpighiales</taxon>
        <taxon>Euphorbiaceae</taxon>
        <taxon>Crotonoideae</taxon>
        <taxon>Manihoteae</taxon>
        <taxon>Manihot</taxon>
    </lineage>
</organism>
<dbReference type="AlphaFoldDB" id="A0A2C9UK64"/>
<accession>A0A2C9UK64</accession>
<comment type="caution">
    <text evidence="1">The sequence shown here is derived from an EMBL/GenBank/DDBJ whole genome shotgun (WGS) entry which is preliminary data.</text>
</comment>
<evidence type="ECO:0000313" key="2">
    <source>
        <dbReference type="Proteomes" id="UP000091857"/>
    </source>
</evidence>
<dbReference type="PANTHER" id="PTHR36795">
    <property type="entry name" value="OS01G0938400 PROTEIN"/>
    <property type="match status" value="1"/>
</dbReference>
<reference evidence="2" key="1">
    <citation type="journal article" date="2016" name="Nat. Biotechnol.">
        <title>Sequencing wild and cultivated cassava and related species reveals extensive interspecific hybridization and genetic diversity.</title>
        <authorList>
            <person name="Bredeson J.V."/>
            <person name="Lyons J.B."/>
            <person name="Prochnik S.E."/>
            <person name="Wu G.A."/>
            <person name="Ha C.M."/>
            <person name="Edsinger-Gonzales E."/>
            <person name="Grimwood J."/>
            <person name="Schmutz J."/>
            <person name="Rabbi I.Y."/>
            <person name="Egesi C."/>
            <person name="Nauluvula P."/>
            <person name="Lebot V."/>
            <person name="Ndunguru J."/>
            <person name="Mkamilo G."/>
            <person name="Bart R.S."/>
            <person name="Setter T.L."/>
            <person name="Gleadow R.M."/>
            <person name="Kulakow P."/>
            <person name="Ferguson M.E."/>
            <person name="Rounsley S."/>
            <person name="Rokhsar D.S."/>
        </authorList>
    </citation>
    <scope>NUCLEOTIDE SEQUENCE [LARGE SCALE GENOMIC DNA]</scope>
    <source>
        <strain evidence="2">cv. AM560-2</strain>
    </source>
</reference>
<dbReference type="Gramene" id="Manes.14G057736.1.v8.1">
    <property type="protein sequence ID" value="Manes.14G057736.1.v8.1.CDS.1"/>
    <property type="gene ID" value="Manes.14G057736.v8.1"/>
</dbReference>
<sequence>MAARFPYHKLRRGGFWDDEDSHEEERAFRRIRNFSRFRGFSINRRRVKLRIPGLRRFLRKRARFLTRAKASWGKALKRLKNGQAHMHDLLSGNFLVMQVSPSPFKCSVQRPHPSLPASRYPLERFA</sequence>
<proteinExistence type="predicted"/>
<dbReference type="OMA" id="LKHDDDQ"/>
<name>A0A2C9UK64_MANES</name>
<dbReference type="Proteomes" id="UP000091857">
    <property type="component" value="Chromosome 14"/>
</dbReference>
<gene>
    <name evidence="1" type="ORF">MANES_14G057736v8</name>
</gene>
<keyword evidence="2" id="KW-1185">Reference proteome</keyword>
<evidence type="ECO:0000313" key="1">
    <source>
        <dbReference type="EMBL" id="OAY30774.1"/>
    </source>
</evidence>